<comment type="caution">
    <text evidence="7">The sequence shown here is derived from an EMBL/GenBank/DDBJ whole genome shotgun (WGS) entry which is preliminary data.</text>
</comment>
<reference evidence="7 8" key="1">
    <citation type="submission" date="2019-02" db="EMBL/GenBank/DDBJ databases">
        <title>Genomic Encyclopedia of Type Strains, Phase IV (KMG-IV): sequencing the most valuable type-strain genomes for metagenomic binning, comparative biology and taxonomic classification.</title>
        <authorList>
            <person name="Goeker M."/>
        </authorList>
    </citation>
    <scope>NUCLEOTIDE SEQUENCE [LARGE SCALE GENOMIC DNA]</scope>
    <source>
        <strain evidence="7 8">DSM 101727</strain>
    </source>
</reference>
<comment type="cofactor">
    <cofactor evidence="1">
        <name>[4Fe-4S] cluster</name>
        <dbReference type="ChEBI" id="CHEBI:49883"/>
    </cofactor>
</comment>
<evidence type="ECO:0000256" key="3">
    <source>
        <dbReference type="ARBA" id="ARBA00022723"/>
    </source>
</evidence>
<evidence type="ECO:0000256" key="2">
    <source>
        <dbReference type="ARBA" id="ARBA00022691"/>
    </source>
</evidence>
<dbReference type="InterPro" id="IPR023984">
    <property type="entry name" value="rSAM_ocin_1"/>
</dbReference>
<evidence type="ECO:0000256" key="1">
    <source>
        <dbReference type="ARBA" id="ARBA00001966"/>
    </source>
</evidence>
<evidence type="ECO:0000313" key="7">
    <source>
        <dbReference type="EMBL" id="RZS45149.1"/>
    </source>
</evidence>
<keyword evidence="5" id="KW-0411">Iron-sulfur</keyword>
<keyword evidence="4" id="KW-0408">Iron</keyword>
<dbReference type="SFLD" id="SFLDS00029">
    <property type="entry name" value="Radical_SAM"/>
    <property type="match status" value="1"/>
</dbReference>
<dbReference type="SMART" id="SM00729">
    <property type="entry name" value="Elp3"/>
    <property type="match status" value="1"/>
</dbReference>
<dbReference type="PANTHER" id="PTHR43409:SF7">
    <property type="entry name" value="BLL1977 PROTEIN"/>
    <property type="match status" value="1"/>
</dbReference>
<dbReference type="GO" id="GO:0051536">
    <property type="term" value="F:iron-sulfur cluster binding"/>
    <property type="evidence" value="ECO:0007669"/>
    <property type="project" value="UniProtKB-KW"/>
</dbReference>
<evidence type="ECO:0000313" key="8">
    <source>
        <dbReference type="Proteomes" id="UP000294257"/>
    </source>
</evidence>
<keyword evidence="2" id="KW-0949">S-adenosyl-L-methionine</keyword>
<evidence type="ECO:0000256" key="5">
    <source>
        <dbReference type="ARBA" id="ARBA00023014"/>
    </source>
</evidence>
<dbReference type="AlphaFoldDB" id="A0A4Q7L647"/>
<proteinExistence type="predicted"/>
<dbReference type="InterPro" id="IPR006158">
    <property type="entry name" value="Cobalamin-bd"/>
</dbReference>
<dbReference type="InterPro" id="IPR007197">
    <property type="entry name" value="rSAM"/>
</dbReference>
<dbReference type="GO" id="GO:0031419">
    <property type="term" value="F:cobalamin binding"/>
    <property type="evidence" value="ECO:0007669"/>
    <property type="project" value="InterPro"/>
</dbReference>
<dbReference type="SFLD" id="SFLDG01082">
    <property type="entry name" value="B12-binding_domain_containing"/>
    <property type="match status" value="1"/>
</dbReference>
<dbReference type="OrthoDB" id="9801424at2"/>
<dbReference type="InterPro" id="IPR058240">
    <property type="entry name" value="rSAM_sf"/>
</dbReference>
<keyword evidence="3" id="KW-0479">Metal-binding</keyword>
<dbReference type="PANTHER" id="PTHR43409">
    <property type="entry name" value="ANAEROBIC MAGNESIUM-PROTOPORPHYRIN IX MONOMETHYL ESTER CYCLASE-RELATED"/>
    <property type="match status" value="1"/>
</dbReference>
<keyword evidence="8" id="KW-1185">Reference proteome</keyword>
<dbReference type="GO" id="GO:0005829">
    <property type="term" value="C:cytosol"/>
    <property type="evidence" value="ECO:0007669"/>
    <property type="project" value="TreeGrafter"/>
</dbReference>
<dbReference type="CDD" id="cd01335">
    <property type="entry name" value="Radical_SAM"/>
    <property type="match status" value="1"/>
</dbReference>
<evidence type="ECO:0000259" key="6">
    <source>
        <dbReference type="PROSITE" id="PS51332"/>
    </source>
</evidence>
<evidence type="ECO:0000256" key="4">
    <source>
        <dbReference type="ARBA" id="ARBA00023004"/>
    </source>
</evidence>
<dbReference type="RefSeq" id="WP_130342727.1">
    <property type="nucleotide sequence ID" value="NZ_SGWQ01000001.1"/>
</dbReference>
<dbReference type="Pfam" id="PF04055">
    <property type="entry name" value="Radical_SAM"/>
    <property type="match status" value="1"/>
</dbReference>
<dbReference type="Proteomes" id="UP000294257">
    <property type="component" value="Unassembled WGS sequence"/>
</dbReference>
<dbReference type="InterPro" id="IPR051198">
    <property type="entry name" value="BchE-like"/>
</dbReference>
<dbReference type="PROSITE" id="PS51332">
    <property type="entry name" value="B12_BINDING"/>
    <property type="match status" value="1"/>
</dbReference>
<dbReference type="SUPFAM" id="SSF102114">
    <property type="entry name" value="Radical SAM enzymes"/>
    <property type="match status" value="1"/>
</dbReference>
<accession>A0A4Q7L647</accession>
<feature type="domain" description="B12-binding" evidence="6">
    <location>
        <begin position="72"/>
        <end position="208"/>
    </location>
</feature>
<dbReference type="InterPro" id="IPR006638">
    <property type="entry name" value="Elp3/MiaA/NifB-like_rSAM"/>
</dbReference>
<dbReference type="Gene3D" id="3.80.30.20">
    <property type="entry name" value="tm_1862 like domain"/>
    <property type="match status" value="1"/>
</dbReference>
<sequence>MRTCLVCMPWHDLSRPSLAIGVLRTACRNKGIDAPIGYHGGLRFADFLAERTGGAFSPFEYTAIAEAGFNHALGDWIFAGTLFGADFGIEPMREYAERRNLRMRSASAAREHADEFVDLVVDELAALDVELIGFTTTFMQNVPSLAVATRLKQRRPEIAVVFGGGNCDGPMGIALHREFEAIDFVLRGECDESYPLLVQTLSGAPDRLDAVPGLCWRTPAGATVANPPGRLVPPAHLVAPDFDDWFAAFEKSTVSEHSAAELVVESARGCWWGEHHHCTFCGLNGTAMAFRAKEPEVFTTEVEHLITRHAVLDVMVVDNILEPTYLRTALPEIAGRGWDLRLHYEVKANLTRTQIDVLDAAGVRSVQPGIESLVDDVLARMNKGVRAVHNVRTMRDLESAGLTVSWNWLYGFPGERAEDYAAVLPQLPALVHLQPPSCTARIELNRFSPYFADPSLGFPVRTPAEVYRHVYDRPSERLHDLVYLFDTPDRGLTAEQVAPLNEAVRRWIDGYPDSSLVSTRTAAGIVIRDRRIGWPAADHLLDDERQCVAWQELEHGRSVRGLLRRLADAGLAWDEDGLTGWLDELRAHGLVFTEGGRWVGLATSPRGG</sequence>
<name>A0A4Q7L647_9PSEU</name>
<dbReference type="NCBIfam" id="TIGR03975">
    <property type="entry name" value="rSAM_ocin_1"/>
    <property type="match status" value="1"/>
</dbReference>
<dbReference type="GO" id="GO:0046872">
    <property type="term" value="F:metal ion binding"/>
    <property type="evidence" value="ECO:0007669"/>
    <property type="project" value="UniProtKB-KW"/>
</dbReference>
<dbReference type="EMBL" id="SGWQ01000001">
    <property type="protein sequence ID" value="RZS45149.1"/>
    <property type="molecule type" value="Genomic_DNA"/>
</dbReference>
<gene>
    <name evidence="7" type="ORF">EV193_1011036</name>
</gene>
<organism evidence="7 8">
    <name type="scientific">Herbihabitans rhizosphaerae</name>
    <dbReference type="NCBI Taxonomy" id="1872711"/>
    <lineage>
        <taxon>Bacteria</taxon>
        <taxon>Bacillati</taxon>
        <taxon>Actinomycetota</taxon>
        <taxon>Actinomycetes</taxon>
        <taxon>Pseudonocardiales</taxon>
        <taxon>Pseudonocardiaceae</taxon>
        <taxon>Herbihabitans</taxon>
    </lineage>
</organism>
<dbReference type="InterPro" id="IPR023404">
    <property type="entry name" value="rSAM_horseshoe"/>
</dbReference>
<dbReference type="SFLD" id="SFLDF00324">
    <property type="entry name" value="bacteriocin_maturation"/>
    <property type="match status" value="1"/>
</dbReference>
<protein>
    <submittedName>
        <fullName evidence="7">Ribosomal peptide maturation radical SAM protein 1</fullName>
    </submittedName>
</protein>
<dbReference type="GO" id="GO:0003824">
    <property type="term" value="F:catalytic activity"/>
    <property type="evidence" value="ECO:0007669"/>
    <property type="project" value="InterPro"/>
</dbReference>